<dbReference type="InterPro" id="IPR011041">
    <property type="entry name" value="Quinoprot_gluc/sorb_DH_b-prop"/>
</dbReference>
<dbReference type="PANTHER" id="PTHR33546">
    <property type="entry name" value="LARGE, MULTIFUNCTIONAL SECRETED PROTEIN-RELATED"/>
    <property type="match status" value="1"/>
</dbReference>
<name>F6F3N4_SPHCR</name>
<dbReference type="SUPFAM" id="SSF50952">
    <property type="entry name" value="Soluble quinoprotein glucose dehydrogenase"/>
    <property type="match status" value="1"/>
</dbReference>
<evidence type="ECO:0000256" key="1">
    <source>
        <dbReference type="SAM" id="Phobius"/>
    </source>
</evidence>
<dbReference type="AlphaFoldDB" id="F6F3N4"/>
<evidence type="ECO:0000313" key="3">
    <source>
        <dbReference type="EMBL" id="AEG51046.1"/>
    </source>
</evidence>
<dbReference type="Pfam" id="PF22807">
    <property type="entry name" value="TrAA12"/>
    <property type="match status" value="2"/>
</dbReference>
<dbReference type="Proteomes" id="UP000007150">
    <property type="component" value="Chromosome 2"/>
</dbReference>
<keyword evidence="1" id="KW-0472">Membrane</keyword>
<evidence type="ECO:0000259" key="2">
    <source>
        <dbReference type="Pfam" id="PF22807"/>
    </source>
</evidence>
<feature type="domain" description="Pyrroloquinoline quinone-dependent pyranose dehydrogenase beta-propeller" evidence="2">
    <location>
        <begin position="341"/>
        <end position="443"/>
    </location>
</feature>
<dbReference type="KEGG" id="sch:Sphch_3455"/>
<feature type="transmembrane region" description="Helical" evidence="1">
    <location>
        <begin position="12"/>
        <end position="33"/>
    </location>
</feature>
<dbReference type="InterPro" id="IPR011042">
    <property type="entry name" value="6-blade_b-propeller_TolB-like"/>
</dbReference>
<gene>
    <name evidence="3" type="ORF">Sphch_3455</name>
</gene>
<organism evidence="3 4">
    <name type="scientific">Sphingobium chlorophenolicum L-1</name>
    <dbReference type="NCBI Taxonomy" id="690566"/>
    <lineage>
        <taxon>Bacteria</taxon>
        <taxon>Pseudomonadati</taxon>
        <taxon>Pseudomonadota</taxon>
        <taxon>Alphaproteobacteria</taxon>
        <taxon>Sphingomonadales</taxon>
        <taxon>Sphingomonadaceae</taxon>
        <taxon>Sphingobium</taxon>
    </lineage>
</organism>
<dbReference type="Gene3D" id="2.120.10.30">
    <property type="entry name" value="TolB, C-terminal domain"/>
    <property type="match status" value="1"/>
</dbReference>
<keyword evidence="1" id="KW-0812">Transmembrane</keyword>
<protein>
    <submittedName>
        <fullName evidence="3">L-sorbosone dehydrogenase</fullName>
    </submittedName>
</protein>
<dbReference type="EMBL" id="CP002799">
    <property type="protein sequence ID" value="AEG51046.1"/>
    <property type="molecule type" value="Genomic_DNA"/>
</dbReference>
<sequence length="448" mass="47971" precursor="true">MSLFSRILTGRNFILAFAVILALSGGFAFWLWLGVPAGHSLDQLSGRHPVMVAPKLEQIPSVRIATPVGWGPGETPVAARGLRVSRFAVGLDHPRVILTLPNGDVLACEADAPAGSMGSGMNAAIGEWLMKRGGSHGKSPDTLMLLRDGDGDGKAEQKFVLRRGNGLASPSGLAWRDGTLYVANHDAVLAFPYRLGETTLAANPRKLMALPRGDHHWMRNLLLSPDGSRLFVAVGSASNAAEKGIAVEKGRAAIWELDLHSLRSRPYAQGLRNANGLAWNPVSGQLWAVVNERDQLGPDSPPDYLTDVPEGGHFGWPWYYWKDHRDDRVTEAPPKDLSGRVRRPAYALGAHVAPLGLAFGGLGAGFANGAVIARHGSWNRKPLSGYDVVFVRLDADGNPQGLPVPLLTGFLTGDGETRGRPTWVNFAGDGALLVSDDTGGIIWRVAVR</sequence>
<feature type="domain" description="Pyrroloquinoline quinone-dependent pyranose dehydrogenase beta-propeller" evidence="2">
    <location>
        <begin position="172"/>
        <end position="296"/>
    </location>
</feature>
<reference evidence="3 4" key="1">
    <citation type="submission" date="2011-05" db="EMBL/GenBank/DDBJ databases">
        <title>Complete sequence of chromosome 2 of Sphingobium chlorophenolicum L-1.</title>
        <authorList>
            <consortium name="US DOE Joint Genome Institute"/>
            <person name="Lucas S."/>
            <person name="Han J."/>
            <person name="Lapidus A."/>
            <person name="Cheng J.-F."/>
            <person name="Goodwin L."/>
            <person name="Pitluck S."/>
            <person name="Peters L."/>
            <person name="Daligault H."/>
            <person name="Han C."/>
            <person name="Tapia R."/>
            <person name="Land M."/>
            <person name="Hauser L."/>
            <person name="Kyrpides N."/>
            <person name="Ivanova N."/>
            <person name="Pagani I."/>
            <person name="Turner P."/>
            <person name="Copley S."/>
            <person name="Woyke T."/>
        </authorList>
    </citation>
    <scope>NUCLEOTIDE SEQUENCE [LARGE SCALE GENOMIC DNA]</scope>
    <source>
        <strain evidence="3 4">L-1</strain>
    </source>
</reference>
<dbReference type="HOGENOM" id="CLU_024435_0_0_5"/>
<evidence type="ECO:0000313" key="4">
    <source>
        <dbReference type="Proteomes" id="UP000007150"/>
    </source>
</evidence>
<dbReference type="PANTHER" id="PTHR33546:SF1">
    <property type="entry name" value="LARGE, MULTIFUNCTIONAL SECRETED PROTEIN"/>
    <property type="match status" value="1"/>
</dbReference>
<accession>F6F3N4</accession>
<keyword evidence="1" id="KW-1133">Transmembrane helix</keyword>
<dbReference type="RefSeq" id="WP_013849276.1">
    <property type="nucleotide sequence ID" value="NC_015594.1"/>
</dbReference>
<keyword evidence="4" id="KW-1185">Reference proteome</keyword>
<proteinExistence type="predicted"/>
<dbReference type="InterPro" id="IPR054539">
    <property type="entry name" value="Beta-prop_PDH"/>
</dbReference>